<feature type="transmembrane region" description="Helical" evidence="1">
    <location>
        <begin position="156"/>
        <end position="174"/>
    </location>
</feature>
<keyword evidence="1" id="KW-0472">Membrane</keyword>
<feature type="transmembrane region" description="Helical" evidence="1">
    <location>
        <begin position="30"/>
        <end position="47"/>
    </location>
</feature>
<feature type="transmembrane region" description="Helical" evidence="1">
    <location>
        <begin position="284"/>
        <end position="302"/>
    </location>
</feature>
<feature type="transmembrane region" description="Helical" evidence="1">
    <location>
        <begin position="247"/>
        <end position="264"/>
    </location>
</feature>
<evidence type="ECO:0008006" key="3">
    <source>
        <dbReference type="Google" id="ProtNLM"/>
    </source>
</evidence>
<organism evidence="2">
    <name type="scientific">Roseihalotalea indica</name>
    <dbReference type="NCBI Taxonomy" id="2867963"/>
    <lineage>
        <taxon>Bacteria</taxon>
        <taxon>Pseudomonadati</taxon>
        <taxon>Bacteroidota</taxon>
        <taxon>Cytophagia</taxon>
        <taxon>Cytophagales</taxon>
        <taxon>Catalimonadaceae</taxon>
        <taxon>Roseihalotalea</taxon>
    </lineage>
</organism>
<feature type="transmembrane region" description="Helical" evidence="1">
    <location>
        <begin position="346"/>
        <end position="367"/>
    </location>
</feature>
<keyword evidence="1" id="KW-1133">Transmembrane helix</keyword>
<feature type="transmembrane region" description="Helical" evidence="1">
    <location>
        <begin position="131"/>
        <end position="149"/>
    </location>
</feature>
<sequence>MPKTKNQPNSSQFRELIYQFFDLVKEERNFILLIGILFFIAGVVYPYPSVAMWFGFLVAAYSAVSNDSIQTLGTFIASNADRRWYILWLYIGGIFLATVTIGWFLYDGGVSFGRLRTTEGDGSLSFPQPESFVFLQIAAPIFLLILTRLRMPVSTTFLLLSSFAVSPGAVGSVVSKSISAYILAFGLGFVVWLLISNITRRYFVGKPHIGWAVAQWITSGTLWSVWLMQDAANIAIYLPRSLSISQFLGFASIVFLGLGLIFYLKGDKIQDIVNEKSEVTDIRAATIIDFVYALILIYKLTISTIPMSTTWVFIGLLGGRELGIRLREQVSTKERRKRLRGAFRMIGKDVGLASIGLIVSVMLAMAVNEDFRVQVLEFFRG</sequence>
<name>A0AA49GNQ4_9BACT</name>
<dbReference type="EMBL" id="CP120682">
    <property type="protein sequence ID" value="WKN37588.1"/>
    <property type="molecule type" value="Genomic_DNA"/>
</dbReference>
<dbReference type="AlphaFoldDB" id="A0AA49GNQ4"/>
<gene>
    <name evidence="2" type="ORF">K4G66_02540</name>
</gene>
<accession>A0AA49GNQ4</accession>
<reference evidence="2" key="2">
    <citation type="journal article" date="2024" name="Antonie Van Leeuwenhoek">
        <title>Roseihalotalea indica gen. nov., sp. nov., a halophilic Bacteroidetes from mesopelagic Southwest Indian Ocean with higher carbohydrate metabolic potential.</title>
        <authorList>
            <person name="Chen B."/>
            <person name="Zhang M."/>
            <person name="Lin D."/>
            <person name="Ye J."/>
            <person name="Tang K."/>
        </authorList>
    </citation>
    <scope>NUCLEOTIDE SEQUENCE</scope>
    <source>
        <strain evidence="2">TK19036</strain>
    </source>
</reference>
<protein>
    <recommendedName>
        <fullName evidence="3">Phosphate/sulfate permease</fullName>
    </recommendedName>
</protein>
<keyword evidence="1" id="KW-0812">Transmembrane</keyword>
<evidence type="ECO:0000256" key="1">
    <source>
        <dbReference type="SAM" id="Phobius"/>
    </source>
</evidence>
<feature type="transmembrane region" description="Helical" evidence="1">
    <location>
        <begin position="180"/>
        <end position="197"/>
    </location>
</feature>
<feature type="transmembrane region" description="Helical" evidence="1">
    <location>
        <begin position="84"/>
        <end position="106"/>
    </location>
</feature>
<evidence type="ECO:0000313" key="2">
    <source>
        <dbReference type="EMBL" id="WKN37588.1"/>
    </source>
</evidence>
<reference evidence="2" key="1">
    <citation type="journal article" date="2023" name="Comput. Struct. Biotechnol. J.">
        <title>Discovery of a novel marine Bacteroidetes with a rich repertoire of carbohydrate-active enzymes.</title>
        <authorList>
            <person name="Chen B."/>
            <person name="Liu G."/>
            <person name="Chen Q."/>
            <person name="Wang H."/>
            <person name="Liu L."/>
            <person name="Tang K."/>
        </authorList>
    </citation>
    <scope>NUCLEOTIDE SEQUENCE</scope>
    <source>
        <strain evidence="2">TK19036</strain>
    </source>
</reference>
<proteinExistence type="predicted"/>
<feature type="transmembrane region" description="Helical" evidence="1">
    <location>
        <begin position="308"/>
        <end position="326"/>
    </location>
</feature>
<feature type="transmembrane region" description="Helical" evidence="1">
    <location>
        <begin position="209"/>
        <end position="227"/>
    </location>
</feature>